<dbReference type="RefSeq" id="WP_213237712.1">
    <property type="nucleotide sequence ID" value="NZ_JAHBCL010000026.1"/>
</dbReference>
<protein>
    <submittedName>
        <fullName evidence="3">Helix-turn-helix transcriptional regulator</fullName>
    </submittedName>
</protein>
<dbReference type="CDD" id="cd00093">
    <property type="entry name" value="HTH_XRE"/>
    <property type="match status" value="1"/>
</dbReference>
<organism evidence="3 4">
    <name type="scientific">Fusibacter paucivorans</name>
    <dbReference type="NCBI Taxonomy" id="76009"/>
    <lineage>
        <taxon>Bacteria</taxon>
        <taxon>Bacillati</taxon>
        <taxon>Bacillota</taxon>
        <taxon>Clostridia</taxon>
        <taxon>Eubacteriales</taxon>
        <taxon>Eubacteriales Family XII. Incertae Sedis</taxon>
        <taxon>Fusibacter</taxon>
    </lineage>
</organism>
<evidence type="ECO:0000256" key="1">
    <source>
        <dbReference type="ARBA" id="ARBA00023125"/>
    </source>
</evidence>
<dbReference type="Gene3D" id="1.10.260.40">
    <property type="entry name" value="lambda repressor-like DNA-binding domains"/>
    <property type="match status" value="1"/>
</dbReference>
<feature type="domain" description="HTH cro/C1-type" evidence="2">
    <location>
        <begin position="7"/>
        <end position="66"/>
    </location>
</feature>
<keyword evidence="1" id="KW-0238">DNA-binding</keyword>
<dbReference type="InterPro" id="IPR001387">
    <property type="entry name" value="Cro/C1-type_HTH"/>
</dbReference>
<evidence type="ECO:0000259" key="2">
    <source>
        <dbReference type="PROSITE" id="PS50943"/>
    </source>
</evidence>
<dbReference type="InterPro" id="IPR010982">
    <property type="entry name" value="Lambda_DNA-bd_dom_sf"/>
</dbReference>
<proteinExistence type="predicted"/>
<sequence>MNTAKLLRQLRKEKEITMDEMVIDLKRYGVSPSKSMISRWESGKAEPSMEYARILAQYYGVSLDYLLGLSAERSSVSATTSPPTTIAAHAVDDLTPEEQQEVMNFIQYVKSKRRPND</sequence>
<dbReference type="EMBL" id="JAHBCL010000026">
    <property type="protein sequence ID" value="MBS7527853.1"/>
    <property type="molecule type" value="Genomic_DNA"/>
</dbReference>
<gene>
    <name evidence="3" type="ORF">KHM83_14305</name>
</gene>
<dbReference type="SMART" id="SM00530">
    <property type="entry name" value="HTH_XRE"/>
    <property type="match status" value="1"/>
</dbReference>
<name>A0ABS5PRZ2_9FIRM</name>
<dbReference type="PANTHER" id="PTHR46558">
    <property type="entry name" value="TRACRIPTIONAL REGULATORY PROTEIN-RELATED-RELATED"/>
    <property type="match status" value="1"/>
</dbReference>
<evidence type="ECO:0000313" key="3">
    <source>
        <dbReference type="EMBL" id="MBS7527853.1"/>
    </source>
</evidence>
<dbReference type="SUPFAM" id="SSF47413">
    <property type="entry name" value="lambda repressor-like DNA-binding domains"/>
    <property type="match status" value="1"/>
</dbReference>
<keyword evidence="4" id="KW-1185">Reference proteome</keyword>
<dbReference type="PROSITE" id="PS50943">
    <property type="entry name" value="HTH_CROC1"/>
    <property type="match status" value="1"/>
</dbReference>
<dbReference type="Pfam" id="PF01381">
    <property type="entry name" value="HTH_3"/>
    <property type="match status" value="1"/>
</dbReference>
<reference evidence="3 4" key="1">
    <citation type="submission" date="2021-05" db="EMBL/GenBank/DDBJ databases">
        <title>Fusibacter ferrireducens sp. nov., an anaerobic, sulfur- and Fe-reducing bacterium isolated from the mangrove sediment.</title>
        <authorList>
            <person name="Qiu D."/>
        </authorList>
    </citation>
    <scope>NUCLEOTIDE SEQUENCE [LARGE SCALE GENOMIC DNA]</scope>
    <source>
        <strain evidence="3 4">DSM 12116</strain>
    </source>
</reference>
<comment type="caution">
    <text evidence="3">The sequence shown here is derived from an EMBL/GenBank/DDBJ whole genome shotgun (WGS) entry which is preliminary data.</text>
</comment>
<dbReference type="PANTHER" id="PTHR46558:SF11">
    <property type="entry name" value="HTH-TYPE TRANSCRIPTIONAL REGULATOR XRE"/>
    <property type="match status" value="1"/>
</dbReference>
<dbReference type="Proteomes" id="UP000746471">
    <property type="component" value="Unassembled WGS sequence"/>
</dbReference>
<accession>A0ABS5PRZ2</accession>
<evidence type="ECO:0000313" key="4">
    <source>
        <dbReference type="Proteomes" id="UP000746471"/>
    </source>
</evidence>